<dbReference type="InterPro" id="IPR014794">
    <property type="entry name" value="DUF1779"/>
</dbReference>
<evidence type="ECO:0008006" key="3">
    <source>
        <dbReference type="Google" id="ProtNLM"/>
    </source>
</evidence>
<dbReference type="Proteomes" id="UP000045545">
    <property type="component" value="Unassembled WGS sequence"/>
</dbReference>
<sequence length="242" mass="28099">MKKISIYLIIFILACLLTDSAVNYSIAKQINDQSPYCLTFASIGANLLESRFDCWATIKSAQTFKEMDQELEKILVLLDLPVNKANFYQKEQNGVKLLQYELFHYNQNYSFTLRTQSQSTIFLLSTISSHNDKRQRQEEDRLKSVMNCKSYYSYQGIIKAHLDKNGRKEFLDVINKSLDVKVLDQYEDDYVISMIGFSPKFKSIKSEKIAGKNINLQLALRSQEKKNQTYVYLGTPLLLDNY</sequence>
<keyword evidence="2" id="KW-1185">Reference proteome</keyword>
<dbReference type="OrthoDB" id="1708334at2"/>
<dbReference type="AlphaFoldDB" id="A0A0E4GA69"/>
<dbReference type="Pfam" id="PF08680">
    <property type="entry name" value="DUF1779"/>
    <property type="match status" value="1"/>
</dbReference>
<dbReference type="SUPFAM" id="SSF143842">
    <property type="entry name" value="YwmB-like"/>
    <property type="match status" value="1"/>
</dbReference>
<protein>
    <recommendedName>
        <fullName evidence="3">TATA-box binding protein</fullName>
    </recommendedName>
</protein>
<dbReference type="Gene3D" id="3.30.360.40">
    <property type="entry name" value="YwmB-like"/>
    <property type="match status" value="1"/>
</dbReference>
<dbReference type="InterPro" id="IPR036209">
    <property type="entry name" value="YwmB-like_sf"/>
</dbReference>
<evidence type="ECO:0000313" key="2">
    <source>
        <dbReference type="Proteomes" id="UP000045545"/>
    </source>
</evidence>
<organism evidence="1 2">
    <name type="scientific">Syntrophomonas zehnderi OL-4</name>
    <dbReference type="NCBI Taxonomy" id="690567"/>
    <lineage>
        <taxon>Bacteria</taxon>
        <taxon>Bacillati</taxon>
        <taxon>Bacillota</taxon>
        <taxon>Clostridia</taxon>
        <taxon>Eubacteriales</taxon>
        <taxon>Syntrophomonadaceae</taxon>
        <taxon>Syntrophomonas</taxon>
    </lineage>
</organism>
<gene>
    <name evidence="1" type="ORF">266</name>
</gene>
<evidence type="ECO:0000313" key="1">
    <source>
        <dbReference type="EMBL" id="CFX03255.1"/>
    </source>
</evidence>
<proteinExistence type="predicted"/>
<dbReference type="PROSITE" id="PS51257">
    <property type="entry name" value="PROKAR_LIPOPROTEIN"/>
    <property type="match status" value="1"/>
</dbReference>
<reference evidence="1 2" key="1">
    <citation type="submission" date="2015-03" db="EMBL/GenBank/DDBJ databases">
        <authorList>
            <person name="Murphy D."/>
        </authorList>
    </citation>
    <scope>NUCLEOTIDE SEQUENCE [LARGE SCALE GENOMIC DNA]</scope>
    <source>
        <strain evidence="1 2">OL-4</strain>
    </source>
</reference>
<dbReference type="RefSeq" id="WP_046494924.1">
    <property type="nucleotide sequence ID" value="NZ_CGIH01000004.1"/>
</dbReference>
<dbReference type="EMBL" id="CGIH01000004">
    <property type="protein sequence ID" value="CFX03255.1"/>
    <property type="molecule type" value="Genomic_DNA"/>
</dbReference>
<dbReference type="STRING" id="690567.266"/>
<accession>A0A0E4GA69</accession>
<name>A0A0E4GA69_9FIRM</name>